<gene>
    <name evidence="3" type="ORF">OHN36_03970</name>
</gene>
<dbReference type="PANTHER" id="PTHR31528:SF3">
    <property type="entry name" value="THIAMINE BIOSYNTHESIS PROTEIN HI_0357-RELATED"/>
    <property type="match status" value="1"/>
</dbReference>
<dbReference type="Proteomes" id="UP001432161">
    <property type="component" value="Chromosome"/>
</dbReference>
<dbReference type="PROSITE" id="PS51257">
    <property type="entry name" value="PROKAR_LIPOPROTEIN"/>
    <property type="match status" value="1"/>
</dbReference>
<dbReference type="InterPro" id="IPR001638">
    <property type="entry name" value="Solute-binding_3/MltF_N"/>
</dbReference>
<name>A0ABZ1UW46_9ACTN</name>
<protein>
    <submittedName>
        <fullName evidence="3">ABC transporter substrate-binding protein</fullName>
    </submittedName>
</protein>
<dbReference type="SUPFAM" id="SSF53850">
    <property type="entry name" value="Periplasmic binding protein-like II"/>
    <property type="match status" value="1"/>
</dbReference>
<keyword evidence="1" id="KW-0732">Signal</keyword>
<dbReference type="Pfam" id="PF09084">
    <property type="entry name" value="NMT1"/>
    <property type="match status" value="1"/>
</dbReference>
<evidence type="ECO:0000256" key="1">
    <source>
        <dbReference type="SAM" id="SignalP"/>
    </source>
</evidence>
<feature type="chain" id="PRO_5045270089" evidence="1">
    <location>
        <begin position="28"/>
        <end position="367"/>
    </location>
</feature>
<sequence length="367" mass="38541">MKTRRAMKVVSGAVAILCAAATLSACGSDSGSASGSDKSAKSGGLTPVTFAMASPSWNAGYAVMAVVEAEGFYKQEGLKVTTNLFPSATQAAQQVAGGGADLGLMTVEPVAIGHDKDLDLAYFSSYWAKWIYSLQVPDGSDVKSIADLKGKKIGVSAVASSGATFARTALELNGMSENAASLVPIGAGAQQINAIKSGQVDALALWDIQYQIVKNAGVTLTPLPVKETADAWGGGFATTRKNLKAKKDVLERFGRAVAKAFVFAKANPEAAIRDLWKLHPETRGSDPEAKALADGVKVLQVRLDGQGFDDKTLGRIDETAFTRSLDFMASAGLIKKFPAKDVYTDAMFKAFNDFSYDDVNKQAESAG</sequence>
<dbReference type="InterPro" id="IPR015168">
    <property type="entry name" value="SsuA/THI5"/>
</dbReference>
<dbReference type="EMBL" id="CP108330">
    <property type="protein sequence ID" value="WUR36398.1"/>
    <property type="molecule type" value="Genomic_DNA"/>
</dbReference>
<dbReference type="PANTHER" id="PTHR31528">
    <property type="entry name" value="4-AMINO-5-HYDROXYMETHYL-2-METHYLPYRIMIDINE PHOSPHATE SYNTHASE THI11-RELATED"/>
    <property type="match status" value="1"/>
</dbReference>
<reference evidence="3" key="1">
    <citation type="submission" date="2022-10" db="EMBL/GenBank/DDBJ databases">
        <title>The complete genomes of actinobacterial strains from the NBC collection.</title>
        <authorList>
            <person name="Joergensen T.S."/>
            <person name="Alvarez Arevalo M."/>
            <person name="Sterndorff E.B."/>
            <person name="Faurdal D."/>
            <person name="Vuksanovic O."/>
            <person name="Mourched A.-S."/>
            <person name="Charusanti P."/>
            <person name="Shaw S."/>
            <person name="Blin K."/>
            <person name="Weber T."/>
        </authorList>
    </citation>
    <scope>NUCLEOTIDE SEQUENCE</scope>
    <source>
        <strain evidence="3">NBC_00489</strain>
    </source>
</reference>
<dbReference type="SMART" id="SM00062">
    <property type="entry name" value="PBPb"/>
    <property type="match status" value="1"/>
</dbReference>
<feature type="signal peptide" evidence="1">
    <location>
        <begin position="1"/>
        <end position="27"/>
    </location>
</feature>
<organism evidence="3 4">
    <name type="scientific">Streptomyces griseoaurantiacus</name>
    <dbReference type="NCBI Taxonomy" id="68213"/>
    <lineage>
        <taxon>Bacteria</taxon>
        <taxon>Bacillati</taxon>
        <taxon>Actinomycetota</taxon>
        <taxon>Actinomycetes</taxon>
        <taxon>Kitasatosporales</taxon>
        <taxon>Streptomycetaceae</taxon>
        <taxon>Streptomyces</taxon>
        <taxon>Streptomyces aurantiacus group</taxon>
    </lineage>
</organism>
<evidence type="ECO:0000313" key="4">
    <source>
        <dbReference type="Proteomes" id="UP001432161"/>
    </source>
</evidence>
<dbReference type="Gene3D" id="3.40.190.10">
    <property type="entry name" value="Periplasmic binding protein-like II"/>
    <property type="match status" value="2"/>
</dbReference>
<evidence type="ECO:0000313" key="3">
    <source>
        <dbReference type="EMBL" id="WUR36398.1"/>
    </source>
</evidence>
<dbReference type="InterPro" id="IPR027939">
    <property type="entry name" value="NMT1/THI5"/>
</dbReference>
<accession>A0ABZ1UW46</accession>
<keyword evidence="4" id="KW-1185">Reference proteome</keyword>
<evidence type="ECO:0000259" key="2">
    <source>
        <dbReference type="SMART" id="SM00062"/>
    </source>
</evidence>
<feature type="domain" description="Solute-binding protein family 3/N-terminal" evidence="2">
    <location>
        <begin position="49"/>
        <end position="280"/>
    </location>
</feature>
<proteinExistence type="predicted"/>